<reference evidence="1" key="1">
    <citation type="journal article" date="2020" name="Nature">
        <title>Giant virus diversity and host interactions through global metagenomics.</title>
        <authorList>
            <person name="Schulz F."/>
            <person name="Roux S."/>
            <person name="Paez-Espino D."/>
            <person name="Jungbluth S."/>
            <person name="Walsh D.A."/>
            <person name="Denef V.J."/>
            <person name="McMahon K.D."/>
            <person name="Konstantinidis K.T."/>
            <person name="Eloe-Fadrosh E.A."/>
            <person name="Kyrpides N.C."/>
            <person name="Woyke T."/>
        </authorList>
    </citation>
    <scope>NUCLEOTIDE SEQUENCE</scope>
    <source>
        <strain evidence="1">GVMAG-M-3300026093-6</strain>
    </source>
</reference>
<proteinExistence type="predicted"/>
<evidence type="ECO:0000313" key="1">
    <source>
        <dbReference type="EMBL" id="QHU03438.1"/>
    </source>
</evidence>
<name>A0A6C0JI25_9ZZZZ</name>
<protein>
    <submittedName>
        <fullName evidence="1">Uncharacterized protein</fullName>
    </submittedName>
</protein>
<accession>A0A6C0JI25</accession>
<sequence length="94" mass="11496">MSYILDHNYIDCFEKKPKFNNNNIDITLVDIDKPAFIFRTRIPNRYNIWFPLTDEIYNHTQIRKIRKPYNKFMLSIELISNIMIDCFDIFDIKD</sequence>
<dbReference type="AlphaFoldDB" id="A0A6C0JI25"/>
<dbReference type="EMBL" id="MN740379">
    <property type="protein sequence ID" value="QHU03438.1"/>
    <property type="molecule type" value="Genomic_DNA"/>
</dbReference>
<organism evidence="1">
    <name type="scientific">viral metagenome</name>
    <dbReference type="NCBI Taxonomy" id="1070528"/>
    <lineage>
        <taxon>unclassified sequences</taxon>
        <taxon>metagenomes</taxon>
        <taxon>organismal metagenomes</taxon>
    </lineage>
</organism>